<organism evidence="1 2">
    <name type="scientific">Eiseniibacteriota bacterium</name>
    <dbReference type="NCBI Taxonomy" id="2212470"/>
    <lineage>
        <taxon>Bacteria</taxon>
        <taxon>Candidatus Eiseniibacteriota</taxon>
    </lineage>
</organism>
<reference evidence="1 2" key="1">
    <citation type="journal article" date="2019" name="Nat. Microbiol.">
        <title>Mediterranean grassland soil C-N compound turnover is dependent on rainfall and depth, and is mediated by genomically divergent microorganisms.</title>
        <authorList>
            <person name="Diamond S."/>
            <person name="Andeer P.F."/>
            <person name="Li Z."/>
            <person name="Crits-Christoph A."/>
            <person name="Burstein D."/>
            <person name="Anantharaman K."/>
            <person name="Lane K.R."/>
            <person name="Thomas B.C."/>
            <person name="Pan C."/>
            <person name="Northen T.R."/>
            <person name="Banfield J.F."/>
        </authorList>
    </citation>
    <scope>NUCLEOTIDE SEQUENCE [LARGE SCALE GENOMIC DNA]</scope>
    <source>
        <strain evidence="1">WS_10</strain>
    </source>
</reference>
<name>A0A538TWX3_UNCEI</name>
<dbReference type="AlphaFoldDB" id="A0A538TWX3"/>
<dbReference type="Proteomes" id="UP000319836">
    <property type="component" value="Unassembled WGS sequence"/>
</dbReference>
<evidence type="ECO:0000313" key="2">
    <source>
        <dbReference type="Proteomes" id="UP000319836"/>
    </source>
</evidence>
<comment type="caution">
    <text evidence="1">The sequence shown here is derived from an EMBL/GenBank/DDBJ whole genome shotgun (WGS) entry which is preliminary data.</text>
</comment>
<evidence type="ECO:0000313" key="1">
    <source>
        <dbReference type="EMBL" id="TMQ68123.1"/>
    </source>
</evidence>
<gene>
    <name evidence="1" type="ORF">E6K80_14535</name>
</gene>
<sequence>MERWPSQVRVDWKAFDSDALEPWLPLLVHPAETPALDEYDLPVREWLAWLGGPRETDAAFLVRRLARMPMDEVARETLYDQLDPPLVLLPGATTPSRTRAKRSGARLHFQRRALERGRPSIEAVASLRARAVREVGAREGERWIDLARASMVTRSRDLDAFANGDPRDVRVVDFGNGLAFACIGVRPERRLLLEAVYGYLTVKNGVPIGYVLTASLFGSAELAYNVFETWRGAEAGPIYARVLAMTRGLFGCDAFTIVPYQLGEGNDEALGSGAWWFYQKMGFRPRDRAATRLMRAELARMRSRPGHRSRLATLRRLARAPVHLFLARSRGDVLGEVPLANVGLHVSRALAERFGADREAATESSARAARETLGAGPTSAWSAGERMAWTIWAPLVTILPGIERWNASERDALVDVIRAKGGRRESAFVRHFDAHPRLRAAIRRLAAAPPRTPRAG</sequence>
<dbReference type="EMBL" id="VBPA01000416">
    <property type="protein sequence ID" value="TMQ68123.1"/>
    <property type="molecule type" value="Genomic_DNA"/>
</dbReference>
<protein>
    <submittedName>
        <fullName evidence="1">Uncharacterized protein</fullName>
    </submittedName>
</protein>
<proteinExistence type="predicted"/>
<accession>A0A538TWX3</accession>